<name>B7KMT4_GLOC7</name>
<geneLocation type="plasmid" evidence="1 2">
    <name>pP742402</name>
</geneLocation>
<protein>
    <submittedName>
        <fullName evidence="1">Uncharacterized protein</fullName>
    </submittedName>
</protein>
<sequence>MGKDGHPLSATEVEAGFTVEEWEGFDVKIIRIERDEQGNIIEVDDDLPD</sequence>
<reference evidence="2" key="1">
    <citation type="journal article" date="2011" name="MBio">
        <title>Novel metabolic attributes of the genus Cyanothece, comprising a group of unicellular nitrogen-fixing Cyanobacteria.</title>
        <authorList>
            <person name="Bandyopadhyay A."/>
            <person name="Elvitigala T."/>
            <person name="Welsh E."/>
            <person name="Stockel J."/>
            <person name="Liberton M."/>
            <person name="Min H."/>
            <person name="Sherman L.A."/>
            <person name="Pakrasi H.B."/>
        </authorList>
    </citation>
    <scope>NUCLEOTIDE SEQUENCE [LARGE SCALE GENOMIC DNA]</scope>
    <source>
        <strain evidence="2">PCC 7424</strain>
        <plasmid evidence="2">pP742402</plasmid>
    </source>
</reference>
<dbReference type="HOGENOM" id="CLU_3134757_0_0_3"/>
<keyword evidence="1" id="KW-0614">Plasmid</keyword>
<dbReference type="KEGG" id="cyc:PCC7424_5539"/>
<keyword evidence="2" id="KW-1185">Reference proteome</keyword>
<dbReference type="Proteomes" id="UP000002384">
    <property type="component" value="Plasmid pP742402"/>
</dbReference>
<evidence type="ECO:0000313" key="1">
    <source>
        <dbReference type="EMBL" id="ACK74106.1"/>
    </source>
</evidence>
<proteinExistence type="predicted"/>
<accession>B7KMT4</accession>
<organism evidence="1 2">
    <name type="scientific">Gloeothece citriformis (strain PCC 7424)</name>
    <name type="common">Cyanothece sp. (strain PCC 7424)</name>
    <dbReference type="NCBI Taxonomy" id="65393"/>
    <lineage>
        <taxon>Bacteria</taxon>
        <taxon>Bacillati</taxon>
        <taxon>Cyanobacteriota</taxon>
        <taxon>Cyanophyceae</taxon>
        <taxon>Oscillatoriophycideae</taxon>
        <taxon>Chroococcales</taxon>
        <taxon>Aphanothecaceae</taxon>
        <taxon>Gloeothece</taxon>
        <taxon>Gloeothece citriformis</taxon>
    </lineage>
</organism>
<dbReference type="EMBL" id="CP001293">
    <property type="protein sequence ID" value="ACK74106.1"/>
    <property type="molecule type" value="Genomic_DNA"/>
</dbReference>
<gene>
    <name evidence="1" type="ordered locus">PCC7424_5539</name>
</gene>
<evidence type="ECO:0000313" key="2">
    <source>
        <dbReference type="Proteomes" id="UP000002384"/>
    </source>
</evidence>
<dbReference type="AlphaFoldDB" id="B7KMT4"/>